<reference evidence="5" key="1">
    <citation type="submission" date="2013-05" db="EMBL/GenBank/DDBJ databases">
        <authorList>
            <person name="Yim A.K.Y."/>
            <person name="Chan T.F."/>
            <person name="Ji K.M."/>
            <person name="Liu X.Y."/>
            <person name="Zhou J.W."/>
            <person name="Li R.Q."/>
            <person name="Yang K.Y."/>
            <person name="Li J."/>
            <person name="Li M."/>
            <person name="Law P.T.W."/>
            <person name="Wu Y.L."/>
            <person name="Cai Z.L."/>
            <person name="Qin H."/>
            <person name="Bao Y."/>
            <person name="Leung R.K.K."/>
            <person name="Ng P.K.S."/>
            <person name="Zou J."/>
            <person name="Zhong X.J."/>
            <person name="Ran P.X."/>
            <person name="Zhong N.S."/>
            <person name="Liu Z.G."/>
            <person name="Tsui S.K.W."/>
        </authorList>
    </citation>
    <scope>NUCLEOTIDE SEQUENCE</scope>
    <source>
        <strain evidence="5">Derf</strain>
        <tissue evidence="5">Whole organism</tissue>
    </source>
</reference>
<dbReference type="InterPro" id="IPR010449">
    <property type="entry name" value="Numb_domain"/>
</dbReference>
<feature type="compositionally biased region" description="Polar residues" evidence="3">
    <location>
        <begin position="204"/>
        <end position="217"/>
    </location>
</feature>
<comment type="caution">
    <text evidence="5">The sequence shown here is derived from an EMBL/GenBank/DDBJ whole genome shotgun (WGS) entry which is preliminary data.</text>
</comment>
<reference evidence="5" key="2">
    <citation type="journal article" date="2022" name="Res Sq">
        <title>Comparative Genomics Reveals Insights into the Divergent Evolution of Astigmatic Mites and Household Pest Adaptations.</title>
        <authorList>
            <person name="Xiong Q."/>
            <person name="Wan A.T.-Y."/>
            <person name="Liu X.-Y."/>
            <person name="Fung C.S.-H."/>
            <person name="Xiao X."/>
            <person name="Malainual N."/>
            <person name="Hou J."/>
            <person name="Wang L."/>
            <person name="Wang M."/>
            <person name="Yang K."/>
            <person name="Cui Y."/>
            <person name="Leung E."/>
            <person name="Nong W."/>
            <person name="Shin S.-K."/>
            <person name="Au S."/>
            <person name="Jeong K.Y."/>
            <person name="Chew F.T."/>
            <person name="Hui J."/>
            <person name="Leung T.F."/>
            <person name="Tungtrongchitr A."/>
            <person name="Zhong N."/>
            <person name="Liu Z."/>
            <person name="Tsui S."/>
        </authorList>
    </citation>
    <scope>NUCLEOTIDE SEQUENCE</scope>
    <source>
        <strain evidence="5">Derf</strain>
        <tissue evidence="5">Whole organism</tissue>
    </source>
</reference>
<keyword evidence="2" id="KW-0597">Phosphoprotein</keyword>
<dbReference type="FunFam" id="2.30.29.30:FF:000031">
    <property type="entry name" value="protein numb isoform X1"/>
    <property type="match status" value="1"/>
</dbReference>
<dbReference type="SMART" id="SM00462">
    <property type="entry name" value="PTB"/>
    <property type="match status" value="1"/>
</dbReference>
<dbReference type="AlphaFoldDB" id="A0A922HWZ9"/>
<dbReference type="Pfam" id="PF00640">
    <property type="entry name" value="PID"/>
    <property type="match status" value="1"/>
</dbReference>
<feature type="domain" description="PID" evidence="4">
    <location>
        <begin position="226"/>
        <end position="351"/>
    </location>
</feature>
<dbReference type="Proteomes" id="UP000790347">
    <property type="component" value="Unassembled WGS sequence"/>
</dbReference>
<feature type="compositionally biased region" description="Low complexity" evidence="3">
    <location>
        <begin position="450"/>
        <end position="461"/>
    </location>
</feature>
<organism evidence="5 6">
    <name type="scientific">Dermatophagoides farinae</name>
    <name type="common">American house dust mite</name>
    <dbReference type="NCBI Taxonomy" id="6954"/>
    <lineage>
        <taxon>Eukaryota</taxon>
        <taxon>Metazoa</taxon>
        <taxon>Ecdysozoa</taxon>
        <taxon>Arthropoda</taxon>
        <taxon>Chelicerata</taxon>
        <taxon>Arachnida</taxon>
        <taxon>Acari</taxon>
        <taxon>Acariformes</taxon>
        <taxon>Sarcoptiformes</taxon>
        <taxon>Astigmata</taxon>
        <taxon>Psoroptidia</taxon>
        <taxon>Analgoidea</taxon>
        <taxon>Pyroglyphidae</taxon>
        <taxon>Dermatophagoidinae</taxon>
        <taxon>Dermatophagoides</taxon>
    </lineage>
</organism>
<dbReference type="Gene3D" id="2.30.29.30">
    <property type="entry name" value="Pleckstrin-homology domain (PH domain)/Phosphotyrosine-binding domain (PTB)"/>
    <property type="match status" value="1"/>
</dbReference>
<dbReference type="PROSITE" id="PS01179">
    <property type="entry name" value="PID"/>
    <property type="match status" value="1"/>
</dbReference>
<dbReference type="GO" id="GO:0005737">
    <property type="term" value="C:cytoplasm"/>
    <property type="evidence" value="ECO:0007669"/>
    <property type="project" value="TreeGrafter"/>
</dbReference>
<dbReference type="InterPro" id="IPR011993">
    <property type="entry name" value="PH-like_dom_sf"/>
</dbReference>
<feature type="compositionally biased region" description="Polar residues" evidence="3">
    <location>
        <begin position="462"/>
        <end position="474"/>
    </location>
</feature>
<feature type="compositionally biased region" description="Low complexity" evidence="3">
    <location>
        <begin position="110"/>
        <end position="139"/>
    </location>
</feature>
<evidence type="ECO:0000256" key="2">
    <source>
        <dbReference type="ARBA" id="ARBA00022553"/>
    </source>
</evidence>
<dbReference type="SUPFAM" id="SSF50729">
    <property type="entry name" value="PH domain-like"/>
    <property type="match status" value="1"/>
</dbReference>
<feature type="compositionally biased region" description="Polar residues" evidence="3">
    <location>
        <begin position="81"/>
        <end position="109"/>
    </location>
</feature>
<evidence type="ECO:0000313" key="5">
    <source>
        <dbReference type="EMBL" id="KAH9511263.1"/>
    </source>
</evidence>
<feature type="compositionally biased region" description="Basic residues" evidence="3">
    <location>
        <begin position="65"/>
        <end position="80"/>
    </location>
</feature>
<evidence type="ECO:0000259" key="4">
    <source>
        <dbReference type="PROSITE" id="PS01179"/>
    </source>
</evidence>
<dbReference type="EMBL" id="ASGP02000004">
    <property type="protein sequence ID" value="KAH9511263.1"/>
    <property type="molecule type" value="Genomic_DNA"/>
</dbReference>
<feature type="compositionally biased region" description="Basic residues" evidence="3">
    <location>
        <begin position="189"/>
        <end position="199"/>
    </location>
</feature>
<feature type="region of interest" description="Disordered" evidence="3">
    <location>
        <begin position="443"/>
        <end position="474"/>
    </location>
</feature>
<keyword evidence="1" id="KW-0217">Developmental protein</keyword>
<feature type="compositionally biased region" description="Low complexity" evidence="3">
    <location>
        <begin position="150"/>
        <end position="160"/>
    </location>
</feature>
<dbReference type="CDD" id="cd01268">
    <property type="entry name" value="PTB_Numb"/>
    <property type="match status" value="1"/>
</dbReference>
<gene>
    <name evidence="5" type="ORF">DERF_009731</name>
</gene>
<name>A0A922HWZ9_DERFA</name>
<accession>A0A922HWZ9</accession>
<feature type="region of interest" description="Disordered" evidence="3">
    <location>
        <begin position="369"/>
        <end position="394"/>
    </location>
</feature>
<evidence type="ECO:0000256" key="1">
    <source>
        <dbReference type="ARBA" id="ARBA00022473"/>
    </source>
</evidence>
<dbReference type="PANTHER" id="PTHR47368:SF2">
    <property type="entry name" value="PID DOMAIN-CONTAINING PROTEIN"/>
    <property type="match status" value="1"/>
</dbReference>
<proteinExistence type="predicted"/>
<sequence>MGHKNSTLHSQFRNQSDGPNCDLVGMTNSGYGGNNHPDTFVSIKHGPFKRKLSMRNISIRRSFHMGGKHNNRQKNNKYHHQQQPLNDYSTTPTNITTNSRIGISATTDHLPSTSSNLINNSSNTQSSNGIISISGPSTSNHHHHHHHNNNHNNHNTHPNHQTPVLPRSNNTGKRSSNHREKFVMDRLRKSFRNSFRKKKPDIITESQKPHQWQSDEQSVRSGNCVFSVKYLGCVEVYESRGMQICEDALRRLRNSRRRAVKGQLYVTGDGIRVVDDDTKGLIVDQTIEKVSFCAPDRSHERGFSYICRDGTTRRWMCHGFHATKDSGERLSHAVGCAFNICLERKQKRDKESVSAILDANNFTRTGSFRQSSITERLQDPQVAKPSEPVPVKQPVHNPYAVARPHATANLLQRQGSLRGGPLNHASPFKRQLSLRLNSLTDSSINDPLKSSSSLTSSPINSHTKSNGSTIDPLDTNVNNNIPIRNRAHSLDLATFEEPVMETKRPDFLHKLSLTPSVAPIQEVSPSIIDKSIVSETKAEDSGSAIIAAMCQQLSQGLSLLSAKNDDDVDDDDQTTWPLTSQIGLSGDGKSHFSPPATLQSSIAQNINKSNGTGLNHLVKDANSLFSFSNIDQWILNKPSTSSSTTTTTMVQQNMDQKSDNLSHQLNTGSLDSGIAACSGSSLNGSIKTSMTTTTTTTTTLPLIPPAVVDQMPQVCAPPPPPSSSSPLFTSLSAFCSSSLSSSTESPATIILQQHPTTTTTTTTVPISTNFSISSSSKTINNNKINGANHTKNPFLETATISDDWNITSATTVIPTTTNKTTTAAETTTTKIFKSTNPFLDLSQSQFGNNDVNITNNNNTNKTKSFDPMNSTMLETAETTDVSSSSSTFITATTTTTTTTTTTSTSTNRQMIKAFEVSM</sequence>
<dbReference type="OrthoDB" id="10070446at2759"/>
<evidence type="ECO:0000256" key="3">
    <source>
        <dbReference type="SAM" id="MobiDB-lite"/>
    </source>
</evidence>
<feature type="compositionally biased region" description="Basic and acidic residues" evidence="3">
    <location>
        <begin position="177"/>
        <end position="188"/>
    </location>
</feature>
<dbReference type="InterPro" id="IPR006020">
    <property type="entry name" value="PTB/PI_dom"/>
</dbReference>
<feature type="compositionally biased region" description="Basic residues" evidence="3">
    <location>
        <begin position="140"/>
        <end position="149"/>
    </location>
</feature>
<keyword evidence="6" id="KW-1185">Reference proteome</keyword>
<evidence type="ECO:0000313" key="6">
    <source>
        <dbReference type="Proteomes" id="UP000790347"/>
    </source>
</evidence>
<dbReference type="PANTHER" id="PTHR47368">
    <property type="entry name" value="NUMB"/>
    <property type="match status" value="1"/>
</dbReference>
<feature type="region of interest" description="Disordered" evidence="3">
    <location>
        <begin position="65"/>
        <end position="217"/>
    </location>
</feature>
<protein>
    <recommendedName>
        <fullName evidence="4">PID domain-containing protein</fullName>
    </recommendedName>
</protein>
<dbReference type="InterPro" id="IPR016698">
    <property type="entry name" value="Numb/numb-like"/>
</dbReference>
<dbReference type="Pfam" id="PF06311">
    <property type="entry name" value="NumbF"/>
    <property type="match status" value="1"/>
</dbReference>